<keyword evidence="2" id="KW-1185">Reference proteome</keyword>
<dbReference type="EMBL" id="JAUCMV010000002">
    <property type="protein sequence ID" value="KAK0420755.1"/>
    <property type="molecule type" value="Genomic_DNA"/>
</dbReference>
<dbReference type="InterPro" id="IPR011992">
    <property type="entry name" value="EF-hand-dom_pair"/>
</dbReference>
<sequence>MYRIVCLFHYSPQQGLQFLIRLRSDRWIDTNSDALQTENFYTVGVCSLTTVDIENAVQAELNAGSATFTVKGIAREATAYDGEGSQIYHTFFASILVSDQAFRQRLPHPECYMWCSSAEVLSHTTIGKISPFVTGAVKAIESGLILPMSGIHSGDLNVADVVKMYENLFTDHHRMMLREAGFGQRQMAKLYEMFLDIVWPQHVMSFEDFELFFKKHEMRHGSDLRSLYRTFNISGEEGIPFFDFLFGMAVVQPQTPHKRLLADIRTRYIFRYYCVDCDSEQGRLTKTEIELLLNDINRMKNATTPINNADLVNSDLDRSRFLRKVSALKIRGTSSLLRLHRPTFVEGHIDDAKAKKQTEAVAKKPEEVEIVPYALWMSVGDQNNNEYQPIQEVYETSERTKNALNNKIMFMDNEMYRMVSM</sequence>
<evidence type="ECO:0000313" key="2">
    <source>
        <dbReference type="Proteomes" id="UP001175271"/>
    </source>
</evidence>
<reference evidence="1" key="1">
    <citation type="submission" date="2023-06" db="EMBL/GenBank/DDBJ databases">
        <title>Genomic analysis of the entomopathogenic nematode Steinernema hermaphroditum.</title>
        <authorList>
            <person name="Schwarz E.M."/>
            <person name="Heppert J.K."/>
            <person name="Baniya A."/>
            <person name="Schwartz H.T."/>
            <person name="Tan C.-H."/>
            <person name="Antoshechkin I."/>
            <person name="Sternberg P.W."/>
            <person name="Goodrich-Blair H."/>
            <person name="Dillman A.R."/>
        </authorList>
    </citation>
    <scope>NUCLEOTIDE SEQUENCE</scope>
    <source>
        <strain evidence="1">PS9179</strain>
        <tissue evidence="1">Whole animal</tissue>
    </source>
</reference>
<accession>A0AA39M4Z8</accession>
<organism evidence="1 2">
    <name type="scientific">Steinernema hermaphroditum</name>
    <dbReference type="NCBI Taxonomy" id="289476"/>
    <lineage>
        <taxon>Eukaryota</taxon>
        <taxon>Metazoa</taxon>
        <taxon>Ecdysozoa</taxon>
        <taxon>Nematoda</taxon>
        <taxon>Chromadorea</taxon>
        <taxon>Rhabditida</taxon>
        <taxon>Tylenchina</taxon>
        <taxon>Panagrolaimomorpha</taxon>
        <taxon>Strongyloidoidea</taxon>
        <taxon>Steinernematidae</taxon>
        <taxon>Steinernema</taxon>
    </lineage>
</organism>
<protein>
    <submittedName>
        <fullName evidence="1">Uncharacterized protein</fullName>
    </submittedName>
</protein>
<evidence type="ECO:0000313" key="1">
    <source>
        <dbReference type="EMBL" id="KAK0420755.1"/>
    </source>
</evidence>
<dbReference type="Proteomes" id="UP001175271">
    <property type="component" value="Unassembled WGS sequence"/>
</dbReference>
<comment type="caution">
    <text evidence="1">The sequence shown here is derived from an EMBL/GenBank/DDBJ whole genome shotgun (WGS) entry which is preliminary data.</text>
</comment>
<name>A0AA39M4Z8_9BILA</name>
<gene>
    <name evidence="1" type="ORF">QR680_014865</name>
</gene>
<dbReference type="Gene3D" id="1.10.238.10">
    <property type="entry name" value="EF-hand"/>
    <property type="match status" value="1"/>
</dbReference>
<proteinExistence type="predicted"/>
<dbReference type="SUPFAM" id="SSF47473">
    <property type="entry name" value="EF-hand"/>
    <property type="match status" value="1"/>
</dbReference>
<dbReference type="AlphaFoldDB" id="A0AA39M4Z8"/>